<protein>
    <recommendedName>
        <fullName evidence="3">Lipocalin-like domain-containing protein</fullName>
    </recommendedName>
</protein>
<accession>A0A558C3T7</accession>
<dbReference type="Proteomes" id="UP000317624">
    <property type="component" value="Unassembled WGS sequence"/>
</dbReference>
<dbReference type="AlphaFoldDB" id="A0A558C3T7"/>
<evidence type="ECO:0008006" key="3">
    <source>
        <dbReference type="Google" id="ProtNLM"/>
    </source>
</evidence>
<evidence type="ECO:0000313" key="1">
    <source>
        <dbReference type="EMBL" id="TVT43416.1"/>
    </source>
</evidence>
<proteinExistence type="predicted"/>
<reference evidence="1 2" key="1">
    <citation type="submission" date="2019-07" db="EMBL/GenBank/DDBJ databases">
        <title>Hymenobacter sp. straun FUR1 Genome sequencing and assembly.</title>
        <authorList>
            <person name="Chhetri G."/>
        </authorList>
    </citation>
    <scope>NUCLEOTIDE SEQUENCE [LARGE SCALE GENOMIC DNA]</scope>
    <source>
        <strain evidence="1 2">Fur1</strain>
    </source>
</reference>
<comment type="caution">
    <text evidence="1">The sequence shown here is derived from an EMBL/GenBank/DDBJ whole genome shotgun (WGS) entry which is preliminary data.</text>
</comment>
<sequence>MTKPLLIALLGLFSLTGCERSADEIRPANYDILAMETGHWEWDKTAFFGPQYTPATEGYARQLIFTANNQLLLRRSNQSDESFSYQLAVGQGGVPTVTFNTKEDKLTNNEVKYYRVTQQNGQQLLQLTGEEAYRDGGGYETYHWVKE</sequence>
<dbReference type="EMBL" id="VMRJ01000001">
    <property type="protein sequence ID" value="TVT43416.1"/>
    <property type="molecule type" value="Genomic_DNA"/>
</dbReference>
<evidence type="ECO:0000313" key="2">
    <source>
        <dbReference type="Proteomes" id="UP000317624"/>
    </source>
</evidence>
<dbReference type="OrthoDB" id="882816at2"/>
<name>A0A558C3T7_9BACT</name>
<gene>
    <name evidence="1" type="ORF">FNT36_04835</name>
</gene>
<organism evidence="1 2">
    <name type="scientific">Hymenobacter setariae</name>
    <dbReference type="NCBI Taxonomy" id="2594794"/>
    <lineage>
        <taxon>Bacteria</taxon>
        <taxon>Pseudomonadati</taxon>
        <taxon>Bacteroidota</taxon>
        <taxon>Cytophagia</taxon>
        <taxon>Cytophagales</taxon>
        <taxon>Hymenobacteraceae</taxon>
        <taxon>Hymenobacter</taxon>
    </lineage>
</organism>
<keyword evidence="2" id="KW-1185">Reference proteome</keyword>
<dbReference type="RefSeq" id="WP_144844889.1">
    <property type="nucleotide sequence ID" value="NZ_VMRJ01000001.1"/>
</dbReference>
<dbReference type="PROSITE" id="PS51257">
    <property type="entry name" value="PROKAR_LIPOPROTEIN"/>
    <property type="match status" value="1"/>
</dbReference>